<protein>
    <submittedName>
        <fullName evidence="3">Uncharacterized protein</fullName>
    </submittedName>
</protein>
<evidence type="ECO:0000313" key="3">
    <source>
        <dbReference type="EMBL" id="EKA59915.1"/>
    </source>
</evidence>
<dbReference type="AlphaFoldDB" id="K1DTT7"/>
<dbReference type="Proteomes" id="UP000288711">
    <property type="component" value="Unassembled WGS sequence"/>
</dbReference>
<accession>K1DTT7</accession>
<dbReference type="STRING" id="1210046.B277_15694"/>
<dbReference type="RefSeq" id="WP_007929790.1">
    <property type="nucleotide sequence ID" value="NZ_ALWX01000092.1"/>
</dbReference>
<keyword evidence="2" id="KW-1133">Transmembrane helix</keyword>
<reference evidence="3 5" key="2">
    <citation type="journal article" date="2012" name="J. Bacteriol.">
        <title>Genome Sequence of Janibacter hoylei MTCC8307, Isolated from the Stratospheric Air.</title>
        <authorList>
            <person name="Pawar S.P."/>
            <person name="Dhotre D.P."/>
            <person name="Shetty S.A."/>
            <person name="Chowdhury S.P."/>
            <person name="Chaudhari B.L."/>
            <person name="Shouche Y.S."/>
        </authorList>
    </citation>
    <scope>NUCLEOTIDE SEQUENCE [LARGE SCALE GENOMIC DNA]</scope>
    <source>
        <strain evidence="3 5">PVAS-1</strain>
    </source>
</reference>
<feature type="transmembrane region" description="Helical" evidence="2">
    <location>
        <begin position="25"/>
        <end position="48"/>
    </location>
</feature>
<keyword evidence="2" id="KW-0812">Transmembrane</keyword>
<proteinExistence type="predicted"/>
<sequence length="159" mass="16803">MSTRPRTTPPPPVPEPPKKGIEVGLVPLIASIVGVLLVCGAIGAVLWVTRDGADPPPTTKVDPTQPTGALSGAPDLSVRLDGETMVFTFAYPGLQDGDYFYIRTGEDPDRVTGTPVRVDGTEHRLGVAPGVQQCATVQVVRGSQRSGWSQVQCETVRNS</sequence>
<reference evidence="4 6" key="1">
    <citation type="journal article" date="2009" name="Int. J. Syst. Evol. Microbiol.">
        <title>Janibacter hoylei sp. nov., Bacillus isronensis sp. nov. and Bacillus aryabhattai sp. nov., isolated from cryotubes used for collecting air from the upper atmosphere.</title>
        <authorList>
            <person name="Shivaji S."/>
            <person name="Chaturvedi P."/>
            <person name="Begum Z."/>
            <person name="Pindi P.K."/>
            <person name="Manorama R."/>
            <person name="Padmanaban D.A."/>
            <person name="Shouche Y.S."/>
            <person name="Pawar S."/>
            <person name="Vaishampayan P."/>
            <person name="Dutt C.B."/>
            <person name="Datta G.N."/>
            <person name="Manchanda R.K."/>
            <person name="Rao U.R."/>
            <person name="Bhargava P.M."/>
            <person name="Narlikar J.V."/>
        </authorList>
    </citation>
    <scope>NUCLEOTIDE SEQUENCE [LARGE SCALE GENOMIC DNA]</scope>
    <source>
        <strain evidence="4 6">PVAS-1</strain>
    </source>
</reference>
<gene>
    <name evidence="3" type="ORF">B277_15694</name>
    <name evidence="4" type="ORF">CWN80_06440</name>
</gene>
<comment type="caution">
    <text evidence="3">The sequence shown here is derived from an EMBL/GenBank/DDBJ whole genome shotgun (WGS) entry which is preliminary data.</text>
</comment>
<evidence type="ECO:0000313" key="4">
    <source>
        <dbReference type="EMBL" id="RWU84026.1"/>
    </source>
</evidence>
<evidence type="ECO:0000256" key="2">
    <source>
        <dbReference type="SAM" id="Phobius"/>
    </source>
</evidence>
<evidence type="ECO:0000256" key="1">
    <source>
        <dbReference type="SAM" id="MobiDB-lite"/>
    </source>
</evidence>
<dbReference type="EMBL" id="ALWX01000092">
    <property type="protein sequence ID" value="EKA59915.1"/>
    <property type="molecule type" value="Genomic_DNA"/>
</dbReference>
<evidence type="ECO:0000313" key="6">
    <source>
        <dbReference type="Proteomes" id="UP000288711"/>
    </source>
</evidence>
<evidence type="ECO:0000313" key="5">
    <source>
        <dbReference type="Proteomes" id="UP000004474"/>
    </source>
</evidence>
<dbReference type="EMBL" id="PIPF01000006">
    <property type="protein sequence ID" value="RWU84026.1"/>
    <property type="molecule type" value="Genomic_DNA"/>
</dbReference>
<feature type="region of interest" description="Disordered" evidence="1">
    <location>
        <begin position="51"/>
        <end position="74"/>
    </location>
</feature>
<name>K1DTT7_9MICO</name>
<dbReference type="PATRIC" id="fig|1210046.3.peg.3009"/>
<keyword evidence="2" id="KW-0472">Membrane</keyword>
<keyword evidence="6" id="KW-1185">Reference proteome</keyword>
<dbReference type="OrthoDB" id="4867874at2"/>
<reference evidence="4" key="3">
    <citation type="submission" date="2017-11" db="EMBL/GenBank/DDBJ databases">
        <authorList>
            <person name="Seuylemezian A."/>
            <person name="Cooper K."/>
            <person name="Vaishampayan P."/>
        </authorList>
    </citation>
    <scope>NUCLEOTIDE SEQUENCE</scope>
    <source>
        <strain evidence="4">PVAS-1</strain>
    </source>
</reference>
<organism evidence="3 5">
    <name type="scientific">Janibacter hoylei PVAS-1</name>
    <dbReference type="NCBI Taxonomy" id="1210046"/>
    <lineage>
        <taxon>Bacteria</taxon>
        <taxon>Bacillati</taxon>
        <taxon>Actinomycetota</taxon>
        <taxon>Actinomycetes</taxon>
        <taxon>Micrococcales</taxon>
        <taxon>Intrasporangiaceae</taxon>
        <taxon>Janibacter</taxon>
    </lineage>
</organism>
<dbReference type="Proteomes" id="UP000004474">
    <property type="component" value="Unassembled WGS sequence"/>
</dbReference>